<dbReference type="AlphaFoldDB" id="A0A6T9Y936"/>
<evidence type="ECO:0000256" key="2">
    <source>
        <dbReference type="ARBA" id="ARBA00022692"/>
    </source>
</evidence>
<keyword evidence="6 7" id="KW-0472">Membrane</keyword>
<dbReference type="PROSITE" id="PS50893">
    <property type="entry name" value="ABC_TRANSPORTER_2"/>
    <property type="match status" value="1"/>
</dbReference>
<dbReference type="GO" id="GO:0005524">
    <property type="term" value="F:ATP binding"/>
    <property type="evidence" value="ECO:0007669"/>
    <property type="project" value="UniProtKB-KW"/>
</dbReference>
<feature type="transmembrane region" description="Helical" evidence="7">
    <location>
        <begin position="44"/>
        <end position="69"/>
    </location>
</feature>
<feature type="transmembrane region" description="Helical" evidence="7">
    <location>
        <begin position="258"/>
        <end position="284"/>
    </location>
</feature>
<dbReference type="InterPro" id="IPR003439">
    <property type="entry name" value="ABC_transporter-like_ATP-bd"/>
</dbReference>
<sequence>MNNGKPAYLTLLLALLHGIAGISILVISAWFIAISAIAPVGFNYVIPAVVIRALALLRIASGYASMWFGHNDLLARIAKARVRVFRQLENSQITDKAYTTEALAQHTEELASKWIAWVAPLSSVVFIFTGLCAAAVYLDLPGAFYILALLVAWLVSVAVQGLSALTLAKKANKANKLFRQQSSDFFNRSAIWHLDKSMIESDPATSNPDSTKIPSASQVWRYQQAQKAKAQRTAWWFQGLAFLFVVLVMSGVSPVASAFVFAPIAIVIPMVLLAAPDWAGAGFLSVSKFAQYKQSVSALKQLKATPIKQYRDREIIHSLNLIQFSAKGRHASIVNSSLPANGVVCVSGPSGCGKSSLLQSIIGLLPATGLRVIDGIGMPEGMVTNWRYVEQEPIVLSGSISLNLDPAGNDISQNEMSELLSALGLEEILPLKNWVGKAGRPLSGGERKRLALARAILAKPPVLAVDEPFEGLDSYTQQKVSEVLNSLSATTLILVASHTTPDALNVKTHLQLGEADIKTSLQTQCAIS</sequence>
<dbReference type="InterPro" id="IPR017871">
    <property type="entry name" value="ABC_transporter-like_CS"/>
</dbReference>
<comment type="subcellular location">
    <subcellularLocation>
        <location evidence="1">Cell membrane</location>
        <topology evidence="1">Multi-pass membrane protein</topology>
    </subcellularLocation>
</comment>
<evidence type="ECO:0000256" key="6">
    <source>
        <dbReference type="ARBA" id="ARBA00023136"/>
    </source>
</evidence>
<evidence type="ECO:0000256" key="4">
    <source>
        <dbReference type="ARBA" id="ARBA00022840"/>
    </source>
</evidence>
<feature type="transmembrane region" description="Helical" evidence="7">
    <location>
        <begin position="12"/>
        <end position="38"/>
    </location>
</feature>
<protein>
    <submittedName>
        <fullName evidence="9">Fused ATPase/permease component of ABC-type transporter involved in cytochrome bd biogenesis</fullName>
    </submittedName>
</protein>
<keyword evidence="5 7" id="KW-1133">Transmembrane helix</keyword>
<feature type="transmembrane region" description="Helical" evidence="7">
    <location>
        <begin position="114"/>
        <end position="138"/>
    </location>
</feature>
<dbReference type="GO" id="GO:0005886">
    <property type="term" value="C:plasma membrane"/>
    <property type="evidence" value="ECO:0007669"/>
    <property type="project" value="UniProtKB-SubCell"/>
</dbReference>
<feature type="transmembrane region" description="Helical" evidence="7">
    <location>
        <begin position="144"/>
        <end position="168"/>
    </location>
</feature>
<dbReference type="SMART" id="SM00382">
    <property type="entry name" value="AAA"/>
    <property type="match status" value="1"/>
</dbReference>
<gene>
    <name evidence="9" type="ORF">ALFOR1_70119</name>
</gene>
<dbReference type="PROSITE" id="PS00211">
    <property type="entry name" value="ABC_TRANSPORTER_1"/>
    <property type="match status" value="1"/>
</dbReference>
<keyword evidence="4" id="KW-0067">ATP-binding</keyword>
<evidence type="ECO:0000256" key="1">
    <source>
        <dbReference type="ARBA" id="ARBA00004651"/>
    </source>
</evidence>
<keyword evidence="2 7" id="KW-0812">Transmembrane</keyword>
<keyword evidence="3" id="KW-0547">Nucleotide-binding</keyword>
<evidence type="ECO:0000259" key="8">
    <source>
        <dbReference type="PROSITE" id="PS50893"/>
    </source>
</evidence>
<dbReference type="SUPFAM" id="SSF90123">
    <property type="entry name" value="ABC transporter transmembrane region"/>
    <property type="match status" value="1"/>
</dbReference>
<dbReference type="PANTHER" id="PTHR24221">
    <property type="entry name" value="ATP-BINDING CASSETTE SUB-FAMILY B"/>
    <property type="match status" value="1"/>
</dbReference>
<organism evidence="9 10">
    <name type="scientific">Alteromonas macleodii</name>
    <name type="common">Pseudoalteromonas macleodii</name>
    <dbReference type="NCBI Taxonomy" id="28108"/>
    <lineage>
        <taxon>Bacteria</taxon>
        <taxon>Pseudomonadati</taxon>
        <taxon>Pseudomonadota</taxon>
        <taxon>Gammaproteobacteria</taxon>
        <taxon>Alteromonadales</taxon>
        <taxon>Alteromonadaceae</taxon>
        <taxon>Alteromonas/Salinimonas group</taxon>
        <taxon>Alteromonas</taxon>
    </lineage>
</organism>
<dbReference type="Gene3D" id="3.40.50.300">
    <property type="entry name" value="P-loop containing nucleotide triphosphate hydrolases"/>
    <property type="match status" value="1"/>
</dbReference>
<dbReference type="GO" id="GO:0016887">
    <property type="term" value="F:ATP hydrolysis activity"/>
    <property type="evidence" value="ECO:0007669"/>
    <property type="project" value="InterPro"/>
</dbReference>
<dbReference type="RefSeq" id="WP_232091250.1">
    <property type="nucleotide sequence ID" value="NZ_LR812090.1"/>
</dbReference>
<dbReference type="EMBL" id="LR812090">
    <property type="protein sequence ID" value="CAB9495750.1"/>
    <property type="molecule type" value="Genomic_DNA"/>
</dbReference>
<evidence type="ECO:0000256" key="5">
    <source>
        <dbReference type="ARBA" id="ARBA00022989"/>
    </source>
</evidence>
<feature type="transmembrane region" description="Helical" evidence="7">
    <location>
        <begin position="234"/>
        <end position="252"/>
    </location>
</feature>
<dbReference type="Proteomes" id="UP000509458">
    <property type="component" value="Chromosome"/>
</dbReference>
<proteinExistence type="predicted"/>
<dbReference type="InterPro" id="IPR027417">
    <property type="entry name" value="P-loop_NTPase"/>
</dbReference>
<evidence type="ECO:0000313" key="10">
    <source>
        <dbReference type="Proteomes" id="UP000509458"/>
    </source>
</evidence>
<name>A0A6T9Y936_ALTMA</name>
<evidence type="ECO:0000313" key="9">
    <source>
        <dbReference type="EMBL" id="CAB9495750.1"/>
    </source>
</evidence>
<feature type="domain" description="ABC transporter" evidence="8">
    <location>
        <begin position="316"/>
        <end position="527"/>
    </location>
</feature>
<dbReference type="Pfam" id="PF00005">
    <property type="entry name" value="ABC_tran"/>
    <property type="match status" value="1"/>
</dbReference>
<dbReference type="SUPFAM" id="SSF52540">
    <property type="entry name" value="P-loop containing nucleoside triphosphate hydrolases"/>
    <property type="match status" value="1"/>
</dbReference>
<evidence type="ECO:0000256" key="7">
    <source>
        <dbReference type="SAM" id="Phobius"/>
    </source>
</evidence>
<accession>A0A6T9Y936</accession>
<dbReference type="InterPro" id="IPR039421">
    <property type="entry name" value="Type_1_exporter"/>
</dbReference>
<reference evidence="9 10" key="1">
    <citation type="submission" date="2020-06" db="EMBL/GenBank/DDBJ databases">
        <authorList>
            <person name="Duchaud E."/>
        </authorList>
    </citation>
    <scope>NUCLEOTIDE SEQUENCE [LARGE SCALE GENOMIC DNA]</scope>
    <source>
        <strain evidence="9">Alteromonas fortis</strain>
    </source>
</reference>
<dbReference type="InterPro" id="IPR036640">
    <property type="entry name" value="ABC1_TM_sf"/>
</dbReference>
<evidence type="ECO:0000256" key="3">
    <source>
        <dbReference type="ARBA" id="ARBA00022741"/>
    </source>
</evidence>
<dbReference type="GO" id="GO:0034040">
    <property type="term" value="F:ATPase-coupled lipid transmembrane transporter activity"/>
    <property type="evidence" value="ECO:0007669"/>
    <property type="project" value="TreeGrafter"/>
</dbReference>
<dbReference type="InterPro" id="IPR003593">
    <property type="entry name" value="AAA+_ATPase"/>
</dbReference>
<dbReference type="PANTHER" id="PTHR24221:SF654">
    <property type="entry name" value="ATP-BINDING CASSETTE SUB-FAMILY B MEMBER 6"/>
    <property type="match status" value="1"/>
</dbReference>